<organism evidence="2">
    <name type="scientific">Arcella intermedia</name>
    <dbReference type="NCBI Taxonomy" id="1963864"/>
    <lineage>
        <taxon>Eukaryota</taxon>
        <taxon>Amoebozoa</taxon>
        <taxon>Tubulinea</taxon>
        <taxon>Elardia</taxon>
        <taxon>Arcellinida</taxon>
        <taxon>Sphaerothecina</taxon>
        <taxon>Arcellidae</taxon>
        <taxon>Arcella</taxon>
    </lineage>
</organism>
<sequence length="59" mass="5348">MEGGGGSHGGGLDDGANEADANGAVGDGDGEGEGDGDGRAAGVEGVEGFEVDGGAGREA</sequence>
<feature type="compositionally biased region" description="Gly residues" evidence="1">
    <location>
        <begin position="1"/>
        <end position="13"/>
    </location>
</feature>
<evidence type="ECO:0000313" key="2">
    <source>
        <dbReference type="EMBL" id="NDV40693.1"/>
    </source>
</evidence>
<dbReference type="AlphaFoldDB" id="A0A6B2LUJ2"/>
<feature type="region of interest" description="Disordered" evidence="1">
    <location>
        <begin position="1"/>
        <end position="59"/>
    </location>
</feature>
<proteinExistence type="predicted"/>
<evidence type="ECO:0000256" key="1">
    <source>
        <dbReference type="SAM" id="MobiDB-lite"/>
    </source>
</evidence>
<name>A0A6B2LUJ2_9EUKA</name>
<protein>
    <submittedName>
        <fullName evidence="2">Uncharacterized protein</fullName>
    </submittedName>
</protein>
<reference evidence="2" key="1">
    <citation type="journal article" date="2020" name="J. Eukaryot. Microbiol.">
        <title>De novo Sequencing, Assembly and Annotation of the Transcriptome for the Free-Living Testate Amoeba Arcella intermedia.</title>
        <authorList>
            <person name="Ribeiro G.M."/>
            <person name="Porfirio-Sousa A.L."/>
            <person name="Maurer-Alcala X.X."/>
            <person name="Katz L.A."/>
            <person name="Lahr D.J.G."/>
        </authorList>
    </citation>
    <scope>NUCLEOTIDE SEQUENCE</scope>
</reference>
<dbReference type="EMBL" id="GIBP01011724">
    <property type="protein sequence ID" value="NDV40693.1"/>
    <property type="molecule type" value="Transcribed_RNA"/>
</dbReference>
<accession>A0A6B2LUJ2</accession>